<reference evidence="2 3" key="1">
    <citation type="journal article" date="2019" name="Nat. Med.">
        <title>A library of human gut bacterial isolates paired with longitudinal multiomics data enables mechanistic microbiome research.</title>
        <authorList>
            <person name="Poyet M."/>
            <person name="Groussin M."/>
            <person name="Gibbons S.M."/>
            <person name="Avila-Pacheco J."/>
            <person name="Jiang X."/>
            <person name="Kearney S.M."/>
            <person name="Perrotta A.R."/>
            <person name="Berdy B."/>
            <person name="Zhao S."/>
            <person name="Lieberman T.D."/>
            <person name="Swanson P.K."/>
            <person name="Smith M."/>
            <person name="Roesemann S."/>
            <person name="Alexander J.E."/>
            <person name="Rich S.A."/>
            <person name="Livny J."/>
            <person name="Vlamakis H."/>
            <person name="Clish C."/>
            <person name="Bullock K."/>
            <person name="Deik A."/>
            <person name="Scott J."/>
            <person name="Pierce K.A."/>
            <person name="Xavier R.J."/>
            <person name="Alm E.J."/>
        </authorList>
    </citation>
    <scope>NUCLEOTIDE SEQUENCE [LARGE SCALE GENOMIC DNA]</scope>
    <source>
        <strain evidence="2 3">BIOML-B9</strain>
    </source>
</reference>
<dbReference type="Gene3D" id="3.40.50.300">
    <property type="entry name" value="P-loop containing nucleotide triphosphate hydrolases"/>
    <property type="match status" value="1"/>
</dbReference>
<dbReference type="InterPro" id="IPR027417">
    <property type="entry name" value="P-loop_NTPase"/>
</dbReference>
<gene>
    <name evidence="2" type="ORF">GKD85_09260</name>
</gene>
<protein>
    <submittedName>
        <fullName evidence="2">AAA family ATPase</fullName>
    </submittedName>
</protein>
<evidence type="ECO:0000259" key="1">
    <source>
        <dbReference type="Pfam" id="PF13175"/>
    </source>
</evidence>
<dbReference type="EMBL" id="WKQE01000012">
    <property type="protein sequence ID" value="MSC81006.1"/>
    <property type="molecule type" value="Genomic_DNA"/>
</dbReference>
<dbReference type="SUPFAM" id="SSF52540">
    <property type="entry name" value="P-loop containing nucleoside triphosphate hydrolases"/>
    <property type="match status" value="1"/>
</dbReference>
<organism evidence="2 3">
    <name type="scientific">Faecalibacterium prausnitzii</name>
    <dbReference type="NCBI Taxonomy" id="853"/>
    <lineage>
        <taxon>Bacteria</taxon>
        <taxon>Bacillati</taxon>
        <taxon>Bacillota</taxon>
        <taxon>Clostridia</taxon>
        <taxon>Eubacteriales</taxon>
        <taxon>Oscillospiraceae</taxon>
        <taxon>Faecalibacterium</taxon>
    </lineage>
</organism>
<comment type="caution">
    <text evidence="2">The sequence shown here is derived from an EMBL/GenBank/DDBJ whole genome shotgun (WGS) entry which is preliminary data.</text>
</comment>
<sequence>MFTKITLENFRSFDHIELDLTEKGNTAKHLAILYGENGAGKSNLMSAFVLLPELTRTMDARAAYERILAQGAIFQDENMEKEMREHIRQRLRDMSAIIKDYQMADCENPIIAEYEFNIDGNNGCYRVEFGQDEILHERLEFVLNRRRGLYFDCSATGININDSIIEKEQGKEFLADVKEMAKRYWGKHSLLAILIYEMKDKSNSFGRDNITENFNAVLNEFRNLSCTVSMGDKSWEGLYAQLKVLNQPLSGKISRKREHELDQAEAFFSHFFAMYDPSIRCVTYEKEYVGELIYYKLMEEKYIANSYRRIEFKRESTGNRQLLRILCYLLVACMGKTVILDEAEANIHDLLFQNLLETVQPMIKGQLIMTTHNTMLMEAEFARTATYILQMNPKFPWDKQIKCITDYKKRTYATNNIRNKYLNREYGGVPELKSTELRELLEKMCE</sequence>
<dbReference type="Proteomes" id="UP000477010">
    <property type="component" value="Unassembled WGS sequence"/>
</dbReference>
<dbReference type="AlphaFoldDB" id="A0A6A8KR64"/>
<feature type="domain" description="Endonuclease GajA/Old nuclease/RecF-like AAA" evidence="1">
    <location>
        <begin position="3"/>
        <end position="374"/>
    </location>
</feature>
<proteinExistence type="predicted"/>
<dbReference type="Pfam" id="PF13175">
    <property type="entry name" value="AAA_15"/>
    <property type="match status" value="1"/>
</dbReference>
<dbReference type="InterPro" id="IPR041685">
    <property type="entry name" value="AAA_GajA/Old/RecF-like"/>
</dbReference>
<evidence type="ECO:0000313" key="2">
    <source>
        <dbReference type="EMBL" id="MSC81006.1"/>
    </source>
</evidence>
<dbReference type="RefSeq" id="WP_154252415.1">
    <property type="nucleotide sequence ID" value="NZ_WKPZ01000013.1"/>
</dbReference>
<dbReference type="PANTHER" id="PTHR40396:SF1">
    <property type="entry name" value="ATPASE AAA-TYPE CORE DOMAIN-CONTAINING PROTEIN"/>
    <property type="match status" value="1"/>
</dbReference>
<accession>A0A6A8KR64</accession>
<dbReference type="PANTHER" id="PTHR40396">
    <property type="entry name" value="ATPASE-LIKE PROTEIN"/>
    <property type="match status" value="1"/>
</dbReference>
<evidence type="ECO:0000313" key="3">
    <source>
        <dbReference type="Proteomes" id="UP000477010"/>
    </source>
</evidence>
<name>A0A6A8KR64_9FIRM</name>